<organism evidence="2 3">
    <name type="scientific">Urochloa decumbens</name>
    <dbReference type="NCBI Taxonomy" id="240449"/>
    <lineage>
        <taxon>Eukaryota</taxon>
        <taxon>Viridiplantae</taxon>
        <taxon>Streptophyta</taxon>
        <taxon>Embryophyta</taxon>
        <taxon>Tracheophyta</taxon>
        <taxon>Spermatophyta</taxon>
        <taxon>Magnoliopsida</taxon>
        <taxon>Liliopsida</taxon>
        <taxon>Poales</taxon>
        <taxon>Poaceae</taxon>
        <taxon>PACMAD clade</taxon>
        <taxon>Panicoideae</taxon>
        <taxon>Panicodae</taxon>
        <taxon>Paniceae</taxon>
        <taxon>Melinidinae</taxon>
        <taxon>Urochloa</taxon>
    </lineage>
</organism>
<dbReference type="Proteomes" id="UP001497457">
    <property type="component" value="Chromosome 28b"/>
</dbReference>
<dbReference type="SUPFAM" id="SSF81383">
    <property type="entry name" value="F-box domain"/>
    <property type="match status" value="1"/>
</dbReference>
<dbReference type="Gene3D" id="3.80.10.10">
    <property type="entry name" value="Ribonuclease Inhibitor"/>
    <property type="match status" value="1"/>
</dbReference>
<proteinExistence type="predicted"/>
<dbReference type="PANTHER" id="PTHR34223:SF66">
    <property type="entry name" value="F-BOX DOMAIN-CONTAINING PROTEIN"/>
    <property type="match status" value="1"/>
</dbReference>
<name>A0ABC9BY22_9POAL</name>
<accession>A0ABC9BY22</accession>
<dbReference type="PROSITE" id="PS50181">
    <property type="entry name" value="FBOX"/>
    <property type="match status" value="1"/>
</dbReference>
<sequence>MDTPSGKCTKAMDEGDRISGLPDEVRQHILSFLPASDVVRTCVLSPSWRHIWASARRLNIKAKGFSGQKRFIKFVNSLLLSRGCTPLDSFSLDANGPDIYLEHFCDTAYLWICYALRSNVQTLSITDHNRADAYKEFEDEEDQPDVFLLDHCPFTSSYLKRLHLCSVCVDKCFLKNLFSGCPGLEELDMMNCVIHATEFSSATLKKLSIDFNNFPERAEYGYIDIVINMPSLFSLHIGALLGAVASLVDVQSLITASIYLNTHRRYKFVHGCKILRALSNVKNLEVLFPHGVSWDNSMQSDMHLCGVVFTNLTTLSLSDWCLYDHCKPLLYLLEHSPNLEELTLKITQPMYHHSLDWHCRAASELDSPCVENADAFNCKNLEKIEILCQNSDKMVGLLVTLLLTKIVSPPQISITPSSHWANSYSWACFWELRS</sequence>
<dbReference type="Pfam" id="PF00646">
    <property type="entry name" value="F-box"/>
    <property type="match status" value="1"/>
</dbReference>
<evidence type="ECO:0000259" key="1">
    <source>
        <dbReference type="PROSITE" id="PS50181"/>
    </source>
</evidence>
<dbReference type="InterPro" id="IPR001810">
    <property type="entry name" value="F-box_dom"/>
</dbReference>
<dbReference type="AlphaFoldDB" id="A0ABC9BY22"/>
<reference evidence="3" key="1">
    <citation type="submission" date="2024-06" db="EMBL/GenBank/DDBJ databases">
        <authorList>
            <person name="Ryan C."/>
        </authorList>
    </citation>
    <scope>NUCLEOTIDE SEQUENCE [LARGE SCALE GENOMIC DNA]</scope>
</reference>
<dbReference type="PANTHER" id="PTHR34223">
    <property type="entry name" value="OS11G0201299 PROTEIN"/>
    <property type="match status" value="1"/>
</dbReference>
<evidence type="ECO:0000313" key="2">
    <source>
        <dbReference type="EMBL" id="CAL5010094.1"/>
    </source>
</evidence>
<dbReference type="EMBL" id="OZ075138">
    <property type="protein sequence ID" value="CAL5010094.1"/>
    <property type="molecule type" value="Genomic_DNA"/>
</dbReference>
<dbReference type="InterPro" id="IPR036047">
    <property type="entry name" value="F-box-like_dom_sf"/>
</dbReference>
<gene>
    <name evidence="2" type="ORF">URODEC1_LOCUS69835</name>
</gene>
<dbReference type="SMART" id="SM00256">
    <property type="entry name" value="FBOX"/>
    <property type="match status" value="1"/>
</dbReference>
<dbReference type="Gene3D" id="1.20.1280.50">
    <property type="match status" value="1"/>
</dbReference>
<dbReference type="InterPro" id="IPR032675">
    <property type="entry name" value="LRR_dom_sf"/>
</dbReference>
<reference evidence="2 3" key="2">
    <citation type="submission" date="2024-10" db="EMBL/GenBank/DDBJ databases">
        <authorList>
            <person name="Ryan C."/>
        </authorList>
    </citation>
    <scope>NUCLEOTIDE SEQUENCE [LARGE SCALE GENOMIC DNA]</scope>
</reference>
<dbReference type="CDD" id="cd22160">
    <property type="entry name" value="F-box_AtFBL13-like"/>
    <property type="match status" value="1"/>
</dbReference>
<keyword evidence="3" id="KW-1185">Reference proteome</keyword>
<evidence type="ECO:0000313" key="3">
    <source>
        <dbReference type="Proteomes" id="UP001497457"/>
    </source>
</evidence>
<dbReference type="SUPFAM" id="SSF52047">
    <property type="entry name" value="RNI-like"/>
    <property type="match status" value="1"/>
</dbReference>
<feature type="domain" description="F-box" evidence="1">
    <location>
        <begin position="15"/>
        <end position="51"/>
    </location>
</feature>
<protein>
    <recommendedName>
        <fullName evidence="1">F-box domain-containing protein</fullName>
    </recommendedName>
</protein>
<dbReference type="InterPro" id="IPR053781">
    <property type="entry name" value="F-box_AtFBL13-like"/>
</dbReference>
<dbReference type="InterPro" id="IPR053197">
    <property type="entry name" value="F-box_SCFL_complex_component"/>
</dbReference>